<feature type="region of interest" description="Disordered" evidence="1">
    <location>
        <begin position="20"/>
        <end position="39"/>
    </location>
</feature>
<reference evidence="2 3" key="1">
    <citation type="submission" date="2007-06" db="EMBL/GenBank/DDBJ databases">
        <title>The Genome Sequence of Coccidioides posadasii RMSCC_3488.</title>
        <authorList>
            <consortium name="Coccidioides Genome Resources Consortium"/>
            <consortium name="The Broad Institute Genome Sequencing Platform"/>
            <person name="Henn M.R."/>
            <person name="Sykes S."/>
            <person name="Young S."/>
            <person name="Jaffe D."/>
            <person name="Berlin A."/>
            <person name="Alvarez P."/>
            <person name="Butler J."/>
            <person name="Gnerre S."/>
            <person name="Grabherr M."/>
            <person name="Mauceli E."/>
            <person name="Brockman W."/>
            <person name="Kodira C."/>
            <person name="Alvarado L."/>
            <person name="Zeng Q."/>
            <person name="Crawford M."/>
            <person name="Antoine C."/>
            <person name="Devon K."/>
            <person name="Galgiani J."/>
            <person name="Orsborn K."/>
            <person name="Lewis M.L."/>
            <person name="Nusbaum C."/>
            <person name="Galagan J."/>
            <person name="Birren B."/>
        </authorList>
    </citation>
    <scope>NUCLEOTIDE SEQUENCE [LARGE SCALE GENOMIC DNA]</scope>
    <source>
        <strain evidence="2 3">RMSCC 3488</strain>
    </source>
</reference>
<proteinExistence type="predicted"/>
<evidence type="ECO:0000256" key="1">
    <source>
        <dbReference type="SAM" id="MobiDB-lite"/>
    </source>
</evidence>
<gene>
    <name evidence="2" type="ORF">CPAG_03595</name>
</gene>
<evidence type="ECO:0000313" key="3">
    <source>
        <dbReference type="Proteomes" id="UP000054567"/>
    </source>
</evidence>
<reference evidence="3" key="3">
    <citation type="journal article" date="2010" name="Genome Res.">
        <title>Population genomic sequencing of Coccidioides fungi reveals recent hybridization and transposon control.</title>
        <authorList>
            <person name="Neafsey D.E."/>
            <person name="Barker B.M."/>
            <person name="Sharpton T.J."/>
            <person name="Stajich J.E."/>
            <person name="Park D.J."/>
            <person name="Whiston E."/>
            <person name="Hung C.-Y."/>
            <person name="McMahan C."/>
            <person name="White J."/>
            <person name="Sykes S."/>
            <person name="Heiman D."/>
            <person name="Young S."/>
            <person name="Zeng Q."/>
            <person name="Abouelleil A."/>
            <person name="Aftuck L."/>
            <person name="Bessette D."/>
            <person name="Brown A."/>
            <person name="FitzGerald M."/>
            <person name="Lui A."/>
            <person name="Macdonald J.P."/>
            <person name="Priest M."/>
            <person name="Orbach M.J."/>
            <person name="Galgiani J.N."/>
            <person name="Kirkland T.N."/>
            <person name="Cole G.T."/>
            <person name="Birren B.W."/>
            <person name="Henn M.R."/>
            <person name="Taylor J.W."/>
            <person name="Rounsley S.D."/>
        </authorList>
    </citation>
    <scope>NUCLEOTIDE SEQUENCE [LARGE SCALE GENOMIC DNA]</scope>
    <source>
        <strain evidence="3">RMSCC 3488</strain>
    </source>
</reference>
<name>A0A0J6FDA5_COCPO</name>
<protein>
    <submittedName>
        <fullName evidence="2">Uncharacterized protein</fullName>
    </submittedName>
</protein>
<dbReference type="EMBL" id="DS268110">
    <property type="protein sequence ID" value="KMM67260.1"/>
    <property type="molecule type" value="Genomic_DNA"/>
</dbReference>
<reference evidence="3" key="2">
    <citation type="journal article" date="2009" name="Genome Res.">
        <title>Comparative genomic analyses of the human fungal pathogens Coccidioides and their relatives.</title>
        <authorList>
            <person name="Sharpton T.J."/>
            <person name="Stajich J.E."/>
            <person name="Rounsley S.D."/>
            <person name="Gardner M.J."/>
            <person name="Wortman J.R."/>
            <person name="Jordar V.S."/>
            <person name="Maiti R."/>
            <person name="Kodira C.D."/>
            <person name="Neafsey D.E."/>
            <person name="Zeng Q."/>
            <person name="Hung C.-Y."/>
            <person name="McMahan C."/>
            <person name="Muszewska A."/>
            <person name="Grynberg M."/>
            <person name="Mandel M.A."/>
            <person name="Kellner E.M."/>
            <person name="Barker B.M."/>
            <person name="Galgiani J.N."/>
            <person name="Orbach M.J."/>
            <person name="Kirkland T.N."/>
            <person name="Cole G.T."/>
            <person name="Henn M.R."/>
            <person name="Birren B.W."/>
            <person name="Taylor J.W."/>
        </authorList>
    </citation>
    <scope>NUCLEOTIDE SEQUENCE [LARGE SCALE GENOMIC DNA]</scope>
    <source>
        <strain evidence="3">RMSCC 3488</strain>
    </source>
</reference>
<sequence length="174" mass="19592">MIRSCIGLLVLRGSSKLRDSRAEPFDTQPSPEEGKGECDHSVPAMKVRTVGLTMDGGLDFSEETFIGPRVELKLGKGEFVVWRFRRPGEIEIPRILRRLCLWTVACGAQPSNGMKANRAKLSRLRSPWEECRFRVHSSVRLLMAIEDAREKAMYATAPVAFFSGRGRKGKVERL</sequence>
<evidence type="ECO:0000313" key="2">
    <source>
        <dbReference type="EMBL" id="KMM67260.1"/>
    </source>
</evidence>
<dbReference type="AlphaFoldDB" id="A0A0J6FDA5"/>
<organism evidence="2 3">
    <name type="scientific">Coccidioides posadasii RMSCC 3488</name>
    <dbReference type="NCBI Taxonomy" id="454284"/>
    <lineage>
        <taxon>Eukaryota</taxon>
        <taxon>Fungi</taxon>
        <taxon>Dikarya</taxon>
        <taxon>Ascomycota</taxon>
        <taxon>Pezizomycotina</taxon>
        <taxon>Eurotiomycetes</taxon>
        <taxon>Eurotiomycetidae</taxon>
        <taxon>Onygenales</taxon>
        <taxon>Onygenaceae</taxon>
        <taxon>Coccidioides</taxon>
    </lineage>
</organism>
<dbReference type="VEuPathDB" id="FungiDB:CPAG_03595"/>
<dbReference type="Proteomes" id="UP000054567">
    <property type="component" value="Unassembled WGS sequence"/>
</dbReference>
<accession>A0A0J6FDA5</accession>